<sequence>MNRRSFLSVSAGGALSFLGVPDAEAVTRRVRRAPAHAVRVGVGEIAAIRTMVRTLGDSAAEYGGGHIRPLAVRYLTDNAGPWLNGRYTEATGRALYAATSELVHLIGWMTQDDGDDPRHGALARHYYAHAWRLADEAGEPELAATALRGLTVHAIGRGPRHRAEAVALAEMAMSYAGRLADPRAVAYYQATLADATAADGDHRTATGALSASQTHIERTASAPPGESWASHFTIGRWAFASGMTLARMGDLTAAGAHLSQALDQYGLDRRRTRADVLGHLGRIRLRQDDLDGALSAWTEFVDSAEGVKSLRVREAAEDLRVRLARYPNDTTARELSERAGRLLVV</sequence>
<dbReference type="SUPFAM" id="SSF48452">
    <property type="entry name" value="TPR-like"/>
    <property type="match status" value="1"/>
</dbReference>
<dbReference type="EMBL" id="JAATEN010000005">
    <property type="protein sequence ID" value="NJQ00707.1"/>
    <property type="molecule type" value="Genomic_DNA"/>
</dbReference>
<gene>
    <name evidence="1" type="ORF">HCK00_09195</name>
</gene>
<dbReference type="RefSeq" id="WP_168101297.1">
    <property type="nucleotide sequence ID" value="NZ_JAATEN010000005.1"/>
</dbReference>
<dbReference type="Proteomes" id="UP000695264">
    <property type="component" value="Unassembled WGS sequence"/>
</dbReference>
<accession>A0ABX1BSK6</accession>
<protein>
    <submittedName>
        <fullName evidence="1">Tetratricopeptide repeat protein</fullName>
    </submittedName>
</protein>
<organism evidence="1 2">
    <name type="scientific">Streptomyces zingiberis</name>
    <dbReference type="NCBI Taxonomy" id="2053010"/>
    <lineage>
        <taxon>Bacteria</taxon>
        <taxon>Bacillati</taxon>
        <taxon>Actinomycetota</taxon>
        <taxon>Actinomycetes</taxon>
        <taxon>Kitasatosporales</taxon>
        <taxon>Streptomycetaceae</taxon>
        <taxon>Streptomyces</taxon>
    </lineage>
</organism>
<evidence type="ECO:0000313" key="2">
    <source>
        <dbReference type="Proteomes" id="UP000695264"/>
    </source>
</evidence>
<keyword evidence="2" id="KW-1185">Reference proteome</keyword>
<comment type="caution">
    <text evidence="1">The sequence shown here is derived from an EMBL/GenBank/DDBJ whole genome shotgun (WGS) entry which is preliminary data.</text>
</comment>
<name>A0ABX1BSK6_9ACTN</name>
<evidence type="ECO:0000313" key="1">
    <source>
        <dbReference type="EMBL" id="NJQ00707.1"/>
    </source>
</evidence>
<reference evidence="1 2" key="1">
    <citation type="submission" date="2020-03" db="EMBL/GenBank/DDBJ databases">
        <title>WGS of actinomycetes isolated from Thailand.</title>
        <authorList>
            <person name="Thawai C."/>
        </authorList>
    </citation>
    <scope>NUCLEOTIDE SEQUENCE [LARGE SCALE GENOMIC DNA]</scope>
    <source>
        <strain evidence="1 2">PLAI 1-29</strain>
    </source>
</reference>
<proteinExistence type="predicted"/>
<dbReference type="InterPro" id="IPR011990">
    <property type="entry name" value="TPR-like_helical_dom_sf"/>
</dbReference>
<dbReference type="Gene3D" id="1.25.40.10">
    <property type="entry name" value="Tetratricopeptide repeat domain"/>
    <property type="match status" value="1"/>
</dbReference>